<evidence type="ECO:0000313" key="11">
    <source>
        <dbReference type="Proteomes" id="UP000298252"/>
    </source>
</evidence>
<feature type="transmembrane region" description="Helical" evidence="6">
    <location>
        <begin position="60"/>
        <end position="80"/>
    </location>
</feature>
<evidence type="ECO:0000256" key="4">
    <source>
        <dbReference type="ARBA" id="ARBA00022989"/>
    </source>
</evidence>
<reference evidence="9 11" key="2">
    <citation type="submission" date="2019-03" db="EMBL/GenBank/DDBJ databases">
        <title>Genomics of glacier-inhabiting Cryobacterium strains.</title>
        <authorList>
            <person name="Liu Q."/>
            <person name="Xin Y.-H."/>
        </authorList>
    </citation>
    <scope>NUCLEOTIDE SEQUENCE [LARGE SCALE GENOMIC DNA]</scope>
    <source>
        <strain evidence="9 11">Hh8</strain>
    </source>
</reference>
<dbReference type="InterPro" id="IPR052053">
    <property type="entry name" value="IM_YidH-like"/>
</dbReference>
<dbReference type="GO" id="GO:0005886">
    <property type="term" value="C:plasma membrane"/>
    <property type="evidence" value="ECO:0007669"/>
    <property type="project" value="UniProtKB-SubCell"/>
</dbReference>
<dbReference type="RefSeq" id="WP_092340272.1">
    <property type="nucleotide sequence ID" value="NZ_FNIB01000005.1"/>
</dbReference>
<comment type="subcellular location">
    <subcellularLocation>
        <location evidence="1">Cell membrane</location>
        <topology evidence="1">Multi-pass membrane protein</topology>
    </subcellularLocation>
</comment>
<keyword evidence="11" id="KW-1185">Reference proteome</keyword>
<keyword evidence="3 6" id="KW-0812">Transmembrane</keyword>
<dbReference type="PANTHER" id="PTHR34187:SF2">
    <property type="entry name" value="DUF202 DOMAIN-CONTAINING PROTEIN"/>
    <property type="match status" value="1"/>
</dbReference>
<keyword evidence="2" id="KW-1003">Cell membrane</keyword>
<dbReference type="Proteomes" id="UP000199639">
    <property type="component" value="Unassembled WGS sequence"/>
</dbReference>
<dbReference type="Proteomes" id="UP000298252">
    <property type="component" value="Unassembled WGS sequence"/>
</dbReference>
<dbReference type="STRING" id="1424659.SAMN05216368_10562"/>
<dbReference type="PANTHER" id="PTHR34187">
    <property type="entry name" value="FGR18P"/>
    <property type="match status" value="1"/>
</dbReference>
<evidence type="ECO:0000256" key="2">
    <source>
        <dbReference type="ARBA" id="ARBA00022475"/>
    </source>
</evidence>
<dbReference type="EMBL" id="SOFD01000025">
    <property type="protein sequence ID" value="TFB77174.1"/>
    <property type="molecule type" value="Genomic_DNA"/>
</dbReference>
<protein>
    <submittedName>
        <fullName evidence="9">DUF202 domain-containing protein</fullName>
    </submittedName>
    <submittedName>
        <fullName evidence="8">Putative membrane protein</fullName>
    </submittedName>
</protein>
<evidence type="ECO:0000313" key="10">
    <source>
        <dbReference type="Proteomes" id="UP000199639"/>
    </source>
</evidence>
<organism evidence="8 10">
    <name type="scientific">Cryobacterium flavum</name>
    <dbReference type="NCBI Taxonomy" id="1424659"/>
    <lineage>
        <taxon>Bacteria</taxon>
        <taxon>Bacillati</taxon>
        <taxon>Actinomycetota</taxon>
        <taxon>Actinomycetes</taxon>
        <taxon>Micrococcales</taxon>
        <taxon>Microbacteriaceae</taxon>
        <taxon>Cryobacterium</taxon>
    </lineage>
</organism>
<evidence type="ECO:0000313" key="9">
    <source>
        <dbReference type="EMBL" id="TFB77174.1"/>
    </source>
</evidence>
<feature type="transmembrane region" description="Helical" evidence="6">
    <location>
        <begin position="92"/>
        <end position="118"/>
    </location>
</feature>
<reference evidence="8 10" key="1">
    <citation type="submission" date="2016-10" db="EMBL/GenBank/DDBJ databases">
        <authorList>
            <person name="Varghese N."/>
            <person name="Submissions S."/>
        </authorList>
    </citation>
    <scope>NUCLEOTIDE SEQUENCE [LARGE SCALE GENOMIC DNA]</scope>
    <source>
        <strain evidence="8 10">CGMCC 1.11215</strain>
    </source>
</reference>
<evidence type="ECO:0000313" key="8">
    <source>
        <dbReference type="EMBL" id="SDN37090.1"/>
    </source>
</evidence>
<dbReference type="InterPro" id="IPR003807">
    <property type="entry name" value="DUF202"/>
</dbReference>
<name>A0A4R8V5F9_9MICO</name>
<feature type="domain" description="DUF202" evidence="7">
    <location>
        <begin position="19"/>
        <end position="84"/>
    </location>
</feature>
<evidence type="ECO:0000256" key="6">
    <source>
        <dbReference type="SAM" id="Phobius"/>
    </source>
</evidence>
<sequence length="119" mass="12805">MRSRFPRKVFEVGDEPDPRFSLANERTFLAWIRTSLALLLAGVALEALDAPIQAEIRLASALIFIALGLVSIVHAWWSWAATERSMRLMQPLPGLAVGAIITSGAAIAIVGIIVGSLLV</sequence>
<dbReference type="EMBL" id="FNIB01000005">
    <property type="protein sequence ID" value="SDN37090.1"/>
    <property type="molecule type" value="Genomic_DNA"/>
</dbReference>
<proteinExistence type="predicted"/>
<evidence type="ECO:0000256" key="3">
    <source>
        <dbReference type="ARBA" id="ARBA00022692"/>
    </source>
</evidence>
<feature type="transmembrane region" description="Helical" evidence="6">
    <location>
        <begin position="28"/>
        <end position="48"/>
    </location>
</feature>
<evidence type="ECO:0000256" key="5">
    <source>
        <dbReference type="ARBA" id="ARBA00023136"/>
    </source>
</evidence>
<evidence type="ECO:0000259" key="7">
    <source>
        <dbReference type="Pfam" id="PF02656"/>
    </source>
</evidence>
<keyword evidence="4 6" id="KW-1133">Transmembrane helix</keyword>
<accession>A0A4R8V5F9</accession>
<dbReference type="AlphaFoldDB" id="A0A4R8V5F9"/>
<gene>
    <name evidence="9" type="ORF">E3O21_09775</name>
    <name evidence="8" type="ORF">SAMN05216368_10562</name>
</gene>
<evidence type="ECO:0000256" key="1">
    <source>
        <dbReference type="ARBA" id="ARBA00004651"/>
    </source>
</evidence>
<keyword evidence="5 6" id="KW-0472">Membrane</keyword>
<dbReference type="Pfam" id="PF02656">
    <property type="entry name" value="DUF202"/>
    <property type="match status" value="1"/>
</dbReference>